<evidence type="ECO:0000256" key="2">
    <source>
        <dbReference type="ARBA" id="ARBA00022737"/>
    </source>
</evidence>
<organism evidence="4 5">
    <name type="scientific">Euplotes crassus</name>
    <dbReference type="NCBI Taxonomy" id="5936"/>
    <lineage>
        <taxon>Eukaryota</taxon>
        <taxon>Sar</taxon>
        <taxon>Alveolata</taxon>
        <taxon>Ciliophora</taxon>
        <taxon>Intramacronucleata</taxon>
        <taxon>Spirotrichea</taxon>
        <taxon>Hypotrichia</taxon>
        <taxon>Euplotida</taxon>
        <taxon>Euplotidae</taxon>
        <taxon>Moneuplotes</taxon>
    </lineage>
</organism>
<evidence type="ECO:0000256" key="1">
    <source>
        <dbReference type="ARBA" id="ARBA00022441"/>
    </source>
</evidence>
<dbReference type="AlphaFoldDB" id="A0AAD1URR6"/>
<sequence>MDGIQGNPIYSEMSNPEIIDTLQRNPDEPSEHEHMEPSEAPAQEEDEERKWLWAFPQIEGVPPCSRGGHSATLTGASLVIFGGHYYSGKEIGFVYLNDTHVLDVNASKWIKPKILGTPPPPRYGHSAALAGSRIIIFGGKGPKGTAYRDLHALDPVTMTWFQGPEGGGAPNARFDHTANLIGGTKLFIFGGWNGQEFFNDVYILDLEIMAWSQPSTSGPAPCPRKGHCSILIGTNLVIHGGFQFKADKIKKAKNKIGTTLQQCYLNDIRVLDTETFVWSRLRVSGTPPEHRFDHTMDISGPDIIMFGGWTKTSGNKEKHEPKEGSSDYFMIWSTNDMSWKKGKYIGVPPTTRFGHTSTAIGPHLLIFGGWEYSKAQNEIIVLRECTSRMGSQKDHSEPGDGGIISEGEYGNYEAEGDREGSGLGDVDEEGQDQYSDNQAV</sequence>
<name>A0AAD1URR6_EUPCR</name>
<dbReference type="PANTHER" id="PTHR46093">
    <property type="entry name" value="ACYL-COA-BINDING DOMAIN-CONTAINING PROTEIN 5"/>
    <property type="match status" value="1"/>
</dbReference>
<dbReference type="Gene3D" id="2.120.10.80">
    <property type="entry name" value="Kelch-type beta propeller"/>
    <property type="match status" value="2"/>
</dbReference>
<accession>A0AAD1URR6</accession>
<evidence type="ECO:0000256" key="3">
    <source>
        <dbReference type="SAM" id="MobiDB-lite"/>
    </source>
</evidence>
<dbReference type="SUPFAM" id="SSF117281">
    <property type="entry name" value="Kelch motif"/>
    <property type="match status" value="2"/>
</dbReference>
<proteinExistence type="predicted"/>
<feature type="compositionally biased region" description="Basic and acidic residues" evidence="3">
    <location>
        <begin position="25"/>
        <end position="37"/>
    </location>
</feature>
<dbReference type="Pfam" id="PF24681">
    <property type="entry name" value="Kelch_KLHDC2_KLHL20_DRC7"/>
    <property type="match status" value="1"/>
</dbReference>
<keyword evidence="5" id="KW-1185">Reference proteome</keyword>
<protein>
    <submittedName>
        <fullName evidence="4">Uncharacterized protein</fullName>
    </submittedName>
</protein>
<dbReference type="EMBL" id="CAMPGE010011054">
    <property type="protein sequence ID" value="CAI2369900.1"/>
    <property type="molecule type" value="Genomic_DNA"/>
</dbReference>
<dbReference type="InterPro" id="IPR015915">
    <property type="entry name" value="Kelch-typ_b-propeller"/>
</dbReference>
<dbReference type="Proteomes" id="UP001295684">
    <property type="component" value="Unassembled WGS sequence"/>
</dbReference>
<dbReference type="PANTHER" id="PTHR46093:SF18">
    <property type="entry name" value="FIBRONECTIN TYPE-III DOMAIN-CONTAINING PROTEIN"/>
    <property type="match status" value="1"/>
</dbReference>
<comment type="caution">
    <text evidence="4">The sequence shown here is derived from an EMBL/GenBank/DDBJ whole genome shotgun (WGS) entry which is preliminary data.</text>
</comment>
<keyword evidence="2" id="KW-0677">Repeat</keyword>
<evidence type="ECO:0000313" key="4">
    <source>
        <dbReference type="EMBL" id="CAI2369900.1"/>
    </source>
</evidence>
<gene>
    <name evidence="4" type="ORF">ECRASSUSDP1_LOCUS11204</name>
</gene>
<reference evidence="4" key="1">
    <citation type="submission" date="2023-07" db="EMBL/GenBank/DDBJ databases">
        <authorList>
            <consortium name="AG Swart"/>
            <person name="Singh M."/>
            <person name="Singh A."/>
            <person name="Seah K."/>
            <person name="Emmerich C."/>
        </authorList>
    </citation>
    <scope>NUCLEOTIDE SEQUENCE</scope>
    <source>
        <strain evidence="4">DP1</strain>
    </source>
</reference>
<keyword evidence="1" id="KW-0880">Kelch repeat</keyword>
<evidence type="ECO:0000313" key="5">
    <source>
        <dbReference type="Proteomes" id="UP001295684"/>
    </source>
</evidence>
<feature type="region of interest" description="Disordered" evidence="3">
    <location>
        <begin position="388"/>
        <end position="440"/>
    </location>
</feature>
<feature type="region of interest" description="Disordered" evidence="3">
    <location>
        <begin position="1"/>
        <end position="47"/>
    </location>
</feature>